<dbReference type="RefSeq" id="WP_153318630.1">
    <property type="nucleotide sequence ID" value="NZ_WISP01000172.1"/>
</dbReference>
<organism evidence="1">
    <name type="scientific">Rhizobium meliloti</name>
    <name type="common">Ensifer meliloti</name>
    <name type="synonym">Sinorhizobium meliloti</name>
    <dbReference type="NCBI Taxonomy" id="382"/>
    <lineage>
        <taxon>Bacteria</taxon>
        <taxon>Pseudomonadati</taxon>
        <taxon>Pseudomonadota</taxon>
        <taxon>Alphaproteobacteria</taxon>
        <taxon>Hyphomicrobiales</taxon>
        <taxon>Rhizobiaceae</taxon>
        <taxon>Sinorhizobium/Ensifer group</taxon>
        <taxon>Sinorhizobium</taxon>
    </lineage>
</organism>
<proteinExistence type="predicted"/>
<dbReference type="AlphaFoldDB" id="A0A6A7ZV33"/>
<gene>
    <name evidence="1" type="ORF">GHK45_23420</name>
</gene>
<protein>
    <submittedName>
        <fullName evidence="1">Uncharacterized protein</fullName>
    </submittedName>
</protein>
<name>A0A6A7ZV33_RHIML</name>
<sequence length="127" mass="13548">MSNGSLIAELEAATRPDRRLDEKLAAAAGWTQLSEIGPGAGGNRERRLMWFYPGEQTPRLPKFTESIDAALEFVGIIAPGPTGGFTWGGPNRFKRGKAQLNDGEQVQAATPAIALCIAALKDAAARR</sequence>
<accession>A0A6A7ZV33</accession>
<evidence type="ECO:0000313" key="1">
    <source>
        <dbReference type="EMBL" id="MQW06565.1"/>
    </source>
</evidence>
<dbReference type="EMBL" id="WISP01000172">
    <property type="protein sequence ID" value="MQW06565.1"/>
    <property type="molecule type" value="Genomic_DNA"/>
</dbReference>
<reference evidence="1" key="1">
    <citation type="journal article" date="2013" name="Genome Biol.">
        <title>Comparative genomics of the core and accessory genomes of 48 Sinorhizobium strains comprising five genospecies.</title>
        <authorList>
            <person name="Sugawara M."/>
            <person name="Epstein B."/>
            <person name="Badgley B.D."/>
            <person name="Unno T."/>
            <person name="Xu L."/>
            <person name="Reese J."/>
            <person name="Gyaneshwar P."/>
            <person name="Denny R."/>
            <person name="Mudge J."/>
            <person name="Bharti A.K."/>
            <person name="Farmer A.D."/>
            <person name="May G.D."/>
            <person name="Woodward J.E."/>
            <person name="Medigue C."/>
            <person name="Vallenet D."/>
            <person name="Lajus A."/>
            <person name="Rouy Z."/>
            <person name="Martinez-Vaz B."/>
            <person name="Tiffin P."/>
            <person name="Young N.D."/>
            <person name="Sadowsky M.J."/>
        </authorList>
    </citation>
    <scope>NUCLEOTIDE SEQUENCE</scope>
    <source>
        <strain evidence="1">M30</strain>
    </source>
</reference>
<comment type="caution">
    <text evidence="1">The sequence shown here is derived from an EMBL/GenBank/DDBJ whole genome shotgun (WGS) entry which is preliminary data.</text>
</comment>